<dbReference type="InterPro" id="IPR029055">
    <property type="entry name" value="Ntn_hydrolases_N"/>
</dbReference>
<feature type="active site" description="Nucleophile" evidence="4">
    <location>
        <position position="413"/>
    </location>
</feature>
<feature type="binding site" evidence="5">
    <location>
        <begin position="478"/>
        <end position="479"/>
    </location>
    <ligand>
        <name>L-glutamate</name>
        <dbReference type="ChEBI" id="CHEBI:29985"/>
    </ligand>
</feature>
<dbReference type="EC" id="2.3.2.2" evidence="6"/>
<dbReference type="GO" id="GO:0006751">
    <property type="term" value="P:glutathione catabolic process"/>
    <property type="evidence" value="ECO:0007669"/>
    <property type="project" value="UniProtKB-UniRule"/>
</dbReference>
<dbReference type="NCBIfam" id="TIGR00066">
    <property type="entry name" value="g_glut_trans"/>
    <property type="match status" value="1"/>
</dbReference>
<dbReference type="SUPFAM" id="SSF56235">
    <property type="entry name" value="N-terminal nucleophile aminohydrolases (Ntn hydrolases)"/>
    <property type="match status" value="1"/>
</dbReference>
<proteinExistence type="inferred from homology"/>
<keyword evidence="8" id="KW-1185">Reference proteome</keyword>
<evidence type="ECO:0000256" key="2">
    <source>
        <dbReference type="ARBA" id="ARBA00023180"/>
    </source>
</evidence>
<dbReference type="EC" id="3.4.19.13" evidence="6"/>
<comment type="function">
    <text evidence="6">Cleaves the gamma-glutamyl peptide bond of glutathione and glutathione conjugates.</text>
</comment>
<gene>
    <name evidence="7" type="ORF">DNTS_009187</name>
</gene>
<dbReference type="FunFam" id="3.60.20.40:FF:000001">
    <property type="entry name" value="Gamma-glutamyltranspeptidase 1"/>
    <property type="match status" value="1"/>
</dbReference>
<keyword evidence="2" id="KW-0325">Glycoprotein</keyword>
<dbReference type="UniPathway" id="UPA00204"/>
<dbReference type="GO" id="GO:0050727">
    <property type="term" value="P:regulation of inflammatory response"/>
    <property type="evidence" value="ECO:0007669"/>
    <property type="project" value="TreeGrafter"/>
</dbReference>
<dbReference type="GO" id="GO:0005886">
    <property type="term" value="C:plasma membrane"/>
    <property type="evidence" value="ECO:0007669"/>
    <property type="project" value="TreeGrafter"/>
</dbReference>
<dbReference type="EMBL" id="SRMA01027344">
    <property type="protein sequence ID" value="TRY54471.1"/>
    <property type="molecule type" value="Genomic_DNA"/>
</dbReference>
<dbReference type="PANTHER" id="PTHR11686">
    <property type="entry name" value="GAMMA GLUTAMYL TRANSPEPTIDASE"/>
    <property type="match status" value="1"/>
</dbReference>
<evidence type="ECO:0000256" key="3">
    <source>
        <dbReference type="ARBA" id="ARBA00084097"/>
    </source>
</evidence>
<comment type="subcellular location">
    <subcellularLocation>
        <location evidence="6">Membrane</location>
        <topology evidence="6">Single-pass type II membrane protein</topology>
    </subcellularLocation>
</comment>
<feature type="binding site" evidence="5">
    <location>
        <position position="143"/>
    </location>
    <ligand>
        <name>L-glutamate</name>
        <dbReference type="ChEBI" id="CHEBI:29985"/>
    </ligand>
</feature>
<comment type="caution">
    <text evidence="7">The sequence shown here is derived from an EMBL/GenBank/DDBJ whole genome shotgun (WGS) entry which is preliminary data.</text>
</comment>
<dbReference type="GO" id="GO:0002682">
    <property type="term" value="P:regulation of immune system process"/>
    <property type="evidence" value="ECO:0007669"/>
    <property type="project" value="TreeGrafter"/>
</dbReference>
<keyword evidence="6" id="KW-0472">Membrane</keyword>
<comment type="catalytic activity">
    <reaction evidence="6">
        <text>glutathione + H2O = L-cysteinylglycine + L-glutamate</text>
        <dbReference type="Rhea" id="RHEA:28807"/>
        <dbReference type="ChEBI" id="CHEBI:15377"/>
        <dbReference type="ChEBI" id="CHEBI:29985"/>
        <dbReference type="ChEBI" id="CHEBI:57925"/>
        <dbReference type="ChEBI" id="CHEBI:61694"/>
        <dbReference type="EC" id="3.4.19.13"/>
    </reaction>
</comment>
<dbReference type="PRINTS" id="PR01210">
    <property type="entry name" value="GGTRANSPTASE"/>
</dbReference>
<dbReference type="Gene3D" id="3.60.20.40">
    <property type="match status" value="1"/>
</dbReference>
<comment type="similarity">
    <text evidence="1">Belongs to the gamma-glutamyltransferase family.</text>
</comment>
<feature type="binding site" evidence="5">
    <location>
        <position position="455"/>
    </location>
    <ligand>
        <name>L-glutamate</name>
        <dbReference type="ChEBI" id="CHEBI:29985"/>
    </ligand>
</feature>
<feature type="binding site" evidence="5">
    <location>
        <position position="502"/>
    </location>
    <ligand>
        <name>L-glutamate</name>
        <dbReference type="ChEBI" id="CHEBI:29985"/>
    </ligand>
</feature>
<keyword evidence="3" id="KW-0800">Toxin</keyword>
<keyword evidence="6" id="KW-0812">Transmembrane</keyword>
<name>A0A553MMR7_9TELE</name>
<evidence type="ECO:0000256" key="6">
    <source>
        <dbReference type="RuleBase" id="RU368068"/>
    </source>
</evidence>
<evidence type="ECO:0000256" key="5">
    <source>
        <dbReference type="PIRSR" id="PIRSR600101-2"/>
    </source>
</evidence>
<organism evidence="7 8">
    <name type="scientific">Danionella cerebrum</name>
    <dbReference type="NCBI Taxonomy" id="2873325"/>
    <lineage>
        <taxon>Eukaryota</taxon>
        <taxon>Metazoa</taxon>
        <taxon>Chordata</taxon>
        <taxon>Craniata</taxon>
        <taxon>Vertebrata</taxon>
        <taxon>Euteleostomi</taxon>
        <taxon>Actinopterygii</taxon>
        <taxon>Neopterygii</taxon>
        <taxon>Teleostei</taxon>
        <taxon>Ostariophysi</taxon>
        <taxon>Cypriniformes</taxon>
        <taxon>Danionidae</taxon>
        <taxon>Danioninae</taxon>
        <taxon>Danionella</taxon>
    </lineage>
</organism>
<protein>
    <recommendedName>
        <fullName evidence="6">Glutathione hydrolase</fullName>
        <ecNumber evidence="6">2.3.2.2</ecNumber>
        <ecNumber evidence="6">3.4.19.13</ecNumber>
    </recommendedName>
    <alternativeName>
        <fullName evidence="6">Gamma-glutamyltransferase</fullName>
    </alternativeName>
    <alternativeName>
        <fullName evidence="6">Gamma-glutamyltranspeptidase</fullName>
    </alternativeName>
</protein>
<evidence type="ECO:0000256" key="4">
    <source>
        <dbReference type="PIRSR" id="PIRSR600101-1"/>
    </source>
</evidence>
<keyword evidence="6" id="KW-0378">Hydrolase</keyword>
<evidence type="ECO:0000313" key="7">
    <source>
        <dbReference type="EMBL" id="TRY54471.1"/>
    </source>
</evidence>
<dbReference type="InterPro" id="IPR043137">
    <property type="entry name" value="GGT_ssub_C"/>
</dbReference>
<evidence type="ECO:0000256" key="1">
    <source>
        <dbReference type="ARBA" id="ARBA00009381"/>
    </source>
</evidence>
<comment type="pathway">
    <text evidence="6">Sulfur metabolism; glutathione metabolism.</text>
</comment>
<dbReference type="InterPro" id="IPR000101">
    <property type="entry name" value="GGT_peptidase"/>
</dbReference>
<feature type="transmembrane region" description="Helical" evidence="6">
    <location>
        <begin position="31"/>
        <end position="51"/>
    </location>
</feature>
<dbReference type="InterPro" id="IPR043138">
    <property type="entry name" value="GGT_lsub"/>
</dbReference>
<evidence type="ECO:0000313" key="8">
    <source>
        <dbReference type="Proteomes" id="UP000316079"/>
    </source>
</evidence>
<keyword evidence="3" id="KW-1199">Hemostasis impairing toxin</keyword>
<keyword evidence="3" id="KW-1202">Platelet aggregation activating toxin</keyword>
<sequence length="594" mass="65410">MYMFSVSREELISVPQADTLRSFCRKNKNRCLLVAGIAGLILLLFIITINISCSKNTAQHCPENRTHHTLADCFFNAVVASDSSTCSEIGRDILHQGGSAVDAAIATMLCVGLYNIHSMGIGGGGVFTIYNKTTGNVEIINARETAPSKATRTMLMCDIKTKPGLLIGVPGELRGYEMAHQRHGRLPWKKLFEPSIKLAREGITVSRALANAIKEEKDSILYYDTLRKMFLDSYNNTLEEKATVKFPVLADTYARIAEEGVDVFYNGDLSGKIVADIQAAGGIITAEDLKNYKAEWMAYATNFTIGDYIFLAPNAPFGGPVLTRIFKILQDYSFSSESVSTPAKRTLTVHRMIEAFRFADLEKLNLGDPLKKNKYYEIVKKITSDSVAKEFKINDTHTQYEYGSLPPKDDHGTSHLSIIDVDGNAVAVTSSINDYFGSKVASPSTGILFNNQMEDFSDCNDPVVNQNNWIEPGKRPLSSMCPTIILNKNTKKVKMVVGAEGGTNITTTVAQVILNSLFFCRSPKDAVKEPRVQVPMNQTNVEEGFDEEVFKGLEEKGHIMGKKTEPTVAQLIVRHADKLCAVSDERKGGSPAGY</sequence>
<keyword evidence="6" id="KW-0808">Transferase</keyword>
<dbReference type="AlphaFoldDB" id="A0A553MMR7"/>
<dbReference type="Proteomes" id="UP000316079">
    <property type="component" value="Unassembled WGS sequence"/>
</dbReference>
<comment type="catalytic activity">
    <reaction evidence="6">
        <text>an S-substituted glutathione + H2O = an S-substituted L-cysteinylglycine + L-glutamate</text>
        <dbReference type="Rhea" id="RHEA:59468"/>
        <dbReference type="ChEBI" id="CHEBI:15377"/>
        <dbReference type="ChEBI" id="CHEBI:29985"/>
        <dbReference type="ChEBI" id="CHEBI:90779"/>
        <dbReference type="ChEBI" id="CHEBI:143103"/>
        <dbReference type="EC" id="3.4.19.13"/>
    </reaction>
</comment>
<dbReference type="GO" id="GO:0036374">
    <property type="term" value="F:glutathione hydrolase activity"/>
    <property type="evidence" value="ECO:0007669"/>
    <property type="project" value="UniProtKB-UniRule"/>
</dbReference>
<dbReference type="PANTHER" id="PTHR11686:SF56">
    <property type="entry name" value="GLUTATHIONE HYDROLASE 1 PROENZYME-RELATED"/>
    <property type="match status" value="1"/>
</dbReference>
<keyword evidence="6" id="KW-1133">Transmembrane helix</keyword>
<keyword evidence="6" id="KW-0012">Acyltransferase</keyword>
<dbReference type="GO" id="GO:0103068">
    <property type="term" value="F:leukotriene C4 gamma-glutamyl transferase activity"/>
    <property type="evidence" value="ECO:0007669"/>
    <property type="project" value="UniProtKB-EC"/>
</dbReference>
<accession>A0A553MMR7</accession>
<dbReference type="Gene3D" id="1.10.246.130">
    <property type="match status" value="1"/>
</dbReference>
<dbReference type="STRING" id="623744.A0A553MMR7"/>
<dbReference type="Pfam" id="PF01019">
    <property type="entry name" value="G_glu_transpept"/>
    <property type="match status" value="1"/>
</dbReference>
<dbReference type="OrthoDB" id="1081007at2759"/>
<feature type="binding site" evidence="5">
    <location>
        <begin position="431"/>
        <end position="433"/>
    </location>
    <ligand>
        <name>L-glutamate</name>
        <dbReference type="ChEBI" id="CHEBI:29985"/>
    </ligand>
</feature>
<comment type="catalytic activity">
    <reaction evidence="6">
        <text>an N-terminal (5-L-glutamyl)-[peptide] + an alpha-amino acid = 5-L-glutamyl amino acid + an N-terminal L-alpha-aminoacyl-[peptide]</text>
        <dbReference type="Rhea" id="RHEA:23904"/>
        <dbReference type="Rhea" id="RHEA-COMP:9780"/>
        <dbReference type="Rhea" id="RHEA-COMP:9795"/>
        <dbReference type="ChEBI" id="CHEBI:77644"/>
        <dbReference type="ChEBI" id="CHEBI:78597"/>
        <dbReference type="ChEBI" id="CHEBI:78599"/>
        <dbReference type="ChEBI" id="CHEBI:78608"/>
        <dbReference type="EC" id="2.3.2.2"/>
    </reaction>
</comment>
<dbReference type="GO" id="GO:0031179">
    <property type="term" value="P:peptide modification"/>
    <property type="evidence" value="ECO:0007669"/>
    <property type="project" value="TreeGrafter"/>
</dbReference>
<reference evidence="7 8" key="1">
    <citation type="journal article" date="2019" name="Sci. Data">
        <title>Hybrid genome assembly and annotation of Danionella translucida.</title>
        <authorList>
            <person name="Kadobianskyi M."/>
            <person name="Schulze L."/>
            <person name="Schuelke M."/>
            <person name="Judkewitz B."/>
        </authorList>
    </citation>
    <scope>NUCLEOTIDE SEQUENCE [LARGE SCALE GENOMIC DNA]</scope>
    <source>
        <strain evidence="7 8">Bolton</strain>
    </source>
</reference>